<dbReference type="Pfam" id="PF00561">
    <property type="entry name" value="Abhydrolase_1"/>
    <property type="match status" value="1"/>
</dbReference>
<dbReference type="PANTHER" id="PTHR42886">
    <property type="entry name" value="RE40534P-RELATED"/>
    <property type="match status" value="1"/>
</dbReference>
<reference evidence="2 3" key="1">
    <citation type="submission" date="2019-07" db="EMBL/GenBank/DDBJ databases">
        <title>Genome assembly of two rare yeast pathogens: Diutina rugosa and Trichomonascus ciferrii.</title>
        <authorList>
            <person name="Mixao V."/>
            <person name="Saus E."/>
            <person name="Hansen A."/>
            <person name="Lass-Flor C."/>
            <person name="Gabaldon T."/>
        </authorList>
    </citation>
    <scope>NUCLEOTIDE SEQUENCE [LARGE SCALE GENOMIC DNA]</scope>
    <source>
        <strain evidence="2 3">CBS 613</strain>
    </source>
</reference>
<dbReference type="SUPFAM" id="SSF53474">
    <property type="entry name" value="alpha/beta-Hydrolases"/>
    <property type="match status" value="1"/>
</dbReference>
<dbReference type="OMA" id="YGQYDFM"/>
<dbReference type="GO" id="GO:0055088">
    <property type="term" value="P:lipid homeostasis"/>
    <property type="evidence" value="ECO:0007669"/>
    <property type="project" value="TreeGrafter"/>
</dbReference>
<dbReference type="GO" id="GO:0005743">
    <property type="term" value="C:mitochondrial inner membrane"/>
    <property type="evidence" value="ECO:0007669"/>
    <property type="project" value="TreeGrafter"/>
</dbReference>
<dbReference type="GO" id="GO:0006654">
    <property type="term" value="P:phosphatidic acid biosynthetic process"/>
    <property type="evidence" value="ECO:0007669"/>
    <property type="project" value="TreeGrafter"/>
</dbReference>
<dbReference type="VEuPathDB" id="FungiDB:DIURU_003991"/>
<dbReference type="InterPro" id="IPR029058">
    <property type="entry name" value="AB_hydrolase_fold"/>
</dbReference>
<dbReference type="InterPro" id="IPR000073">
    <property type="entry name" value="AB_hydrolase_1"/>
</dbReference>
<name>A0A642UJE2_DIURU</name>
<feature type="domain" description="AB hydrolase-1" evidence="1">
    <location>
        <begin position="98"/>
        <end position="274"/>
    </location>
</feature>
<gene>
    <name evidence="2" type="ORF">DIURU_003991</name>
</gene>
<dbReference type="PANTHER" id="PTHR42886:SF23">
    <property type="entry name" value="1-ACYLGLYCEROL-3-PHOSPHATE O-ACYLTRANSFERASE ICT1-RELATED"/>
    <property type="match status" value="1"/>
</dbReference>
<evidence type="ECO:0000259" key="1">
    <source>
        <dbReference type="Pfam" id="PF00561"/>
    </source>
</evidence>
<dbReference type="Proteomes" id="UP000449547">
    <property type="component" value="Unassembled WGS sequence"/>
</dbReference>
<dbReference type="GO" id="GO:0035965">
    <property type="term" value="P:cardiolipin acyl-chain remodeling"/>
    <property type="evidence" value="ECO:0007669"/>
    <property type="project" value="TreeGrafter"/>
</dbReference>
<dbReference type="GO" id="GO:0004623">
    <property type="term" value="F:phospholipase A2 activity"/>
    <property type="evidence" value="ECO:0007669"/>
    <property type="project" value="TreeGrafter"/>
</dbReference>
<dbReference type="AlphaFoldDB" id="A0A642UJE2"/>
<keyword evidence="3" id="KW-1185">Reference proteome</keyword>
<evidence type="ECO:0000313" key="2">
    <source>
        <dbReference type="EMBL" id="KAA8900043.1"/>
    </source>
</evidence>
<dbReference type="RefSeq" id="XP_034011210.1">
    <property type="nucleotide sequence ID" value="XM_034156814.1"/>
</dbReference>
<dbReference type="EMBL" id="SWFT01000117">
    <property type="protein sequence ID" value="KAA8900043.1"/>
    <property type="molecule type" value="Genomic_DNA"/>
</dbReference>
<dbReference type="GO" id="GO:0042171">
    <property type="term" value="F:lysophosphatidic acid acyltransferase activity"/>
    <property type="evidence" value="ECO:0007669"/>
    <property type="project" value="TreeGrafter"/>
</dbReference>
<comment type="caution">
    <text evidence="2">The sequence shown here is derived from an EMBL/GenBank/DDBJ whole genome shotgun (WGS) entry which is preliminary data.</text>
</comment>
<dbReference type="GeneID" id="54782642"/>
<organism evidence="2 3">
    <name type="scientific">Diutina rugosa</name>
    <name type="common">Yeast</name>
    <name type="synonym">Candida rugosa</name>
    <dbReference type="NCBI Taxonomy" id="5481"/>
    <lineage>
        <taxon>Eukaryota</taxon>
        <taxon>Fungi</taxon>
        <taxon>Dikarya</taxon>
        <taxon>Ascomycota</taxon>
        <taxon>Saccharomycotina</taxon>
        <taxon>Pichiomycetes</taxon>
        <taxon>Debaryomycetaceae</taxon>
        <taxon>Diutina</taxon>
    </lineage>
</organism>
<accession>A0A642UJE2</accession>
<protein>
    <recommendedName>
        <fullName evidence="1">AB hydrolase-1 domain-containing protein</fullName>
    </recommendedName>
</protein>
<dbReference type="Gene3D" id="3.40.50.1820">
    <property type="entry name" value="alpha/beta hydrolase"/>
    <property type="match status" value="1"/>
</dbReference>
<proteinExistence type="predicted"/>
<sequence>MRPTLVRWKGFTLPATYKPPRSLVKQLPLKLAFDRWLKSLQPQRLQVIQDKLVKFMLPPTNPENDGIKRGQAQVDIGNGEWINEINFTIENTPGAPTKHVVFVHGYGASLGCFARNFQLINRFRGRKHNYTVHFLDNITFGLSSNPKVDNPNLNRWNINRCVDIKLDDPDQPTDTSKLHNKYYKLIKGYSVNPQDFKEYQEYFTPIVKDLETFYTSALDKWRESVGLEKIDYLVGHSYGGYWSASYGVRYPHRLNNLILLSPVGVERHVHAVTNDTITSGEEMTPSLDPASYKFLTRLPILSAATMDQWYWKAPFLPRVLKLGGPWGYRYYYDMWYKKLAKINKLVAKHGGAEAVYENHNDLVYGTDKEVSMIIDYLFNSVTKGTNSDIYIKNLLTPAIVSKWPLMDKYRDFLESNPKDKFNIHFVYGQYDFMNGEAGEKLKDYIANHANFDKQTSLSRISEGGHNLYIDNPFHTNRLVAEIVADD</sequence>
<evidence type="ECO:0000313" key="3">
    <source>
        <dbReference type="Proteomes" id="UP000449547"/>
    </source>
</evidence>
<dbReference type="OrthoDB" id="7457040at2759"/>